<dbReference type="EMBL" id="QXHD01000004">
    <property type="protein sequence ID" value="NEZ56400.1"/>
    <property type="molecule type" value="Genomic_DNA"/>
</dbReference>
<dbReference type="GO" id="GO:0000976">
    <property type="term" value="F:transcription cis-regulatory region binding"/>
    <property type="evidence" value="ECO:0007669"/>
    <property type="project" value="TreeGrafter"/>
</dbReference>
<dbReference type="Pfam" id="PF00440">
    <property type="entry name" value="TetR_N"/>
    <property type="match status" value="1"/>
</dbReference>
<dbReference type="PANTHER" id="PTHR30055:SF234">
    <property type="entry name" value="HTH-TYPE TRANSCRIPTIONAL REGULATOR BETI"/>
    <property type="match status" value="1"/>
</dbReference>
<gene>
    <name evidence="6" type="ORF">DXZ20_12090</name>
</gene>
<reference evidence="6 7" key="1">
    <citation type="journal article" date="2020" name="Microb. Ecol.">
        <title>Ecogenomics of the Marine Benthic Filamentous Cyanobacterium Adonisia.</title>
        <authorList>
            <person name="Walter J.M."/>
            <person name="Coutinho F.H."/>
            <person name="Leomil L."/>
            <person name="Hargreaves P.I."/>
            <person name="Campeao M.E."/>
            <person name="Vieira V.V."/>
            <person name="Silva B.S."/>
            <person name="Fistarol G.O."/>
            <person name="Salomon P.S."/>
            <person name="Sawabe T."/>
            <person name="Mino S."/>
            <person name="Hosokawa M."/>
            <person name="Miyashita H."/>
            <person name="Maruyama F."/>
            <person name="van Verk M.C."/>
            <person name="Dutilh B.E."/>
            <person name="Thompson C.C."/>
            <person name="Thompson F.L."/>
        </authorList>
    </citation>
    <scope>NUCLEOTIDE SEQUENCE [LARGE SCALE GENOMIC DNA]</scope>
    <source>
        <strain evidence="6 7">CCMR0081</strain>
    </source>
</reference>
<evidence type="ECO:0000256" key="4">
    <source>
        <dbReference type="PROSITE-ProRule" id="PRU00335"/>
    </source>
</evidence>
<name>A0A6M0RKI7_9CYAN</name>
<comment type="caution">
    <text evidence="6">The sequence shown here is derived from an EMBL/GenBank/DDBJ whole genome shotgun (WGS) entry which is preliminary data.</text>
</comment>
<keyword evidence="1" id="KW-0805">Transcription regulation</keyword>
<evidence type="ECO:0000256" key="3">
    <source>
        <dbReference type="ARBA" id="ARBA00023163"/>
    </source>
</evidence>
<evidence type="ECO:0000256" key="1">
    <source>
        <dbReference type="ARBA" id="ARBA00023015"/>
    </source>
</evidence>
<dbReference type="RefSeq" id="WP_163698403.1">
    <property type="nucleotide sequence ID" value="NZ_QXHD01000004.1"/>
</dbReference>
<dbReference type="InterPro" id="IPR050109">
    <property type="entry name" value="HTH-type_TetR-like_transc_reg"/>
</dbReference>
<keyword evidence="3" id="KW-0804">Transcription</keyword>
<keyword evidence="7" id="KW-1185">Reference proteome</keyword>
<evidence type="ECO:0000313" key="7">
    <source>
        <dbReference type="Proteomes" id="UP000481033"/>
    </source>
</evidence>
<dbReference type="InterPro" id="IPR009057">
    <property type="entry name" value="Homeodomain-like_sf"/>
</dbReference>
<feature type="domain" description="HTH tetR-type" evidence="5">
    <location>
        <begin position="9"/>
        <end position="67"/>
    </location>
</feature>
<organism evidence="6 7">
    <name type="scientific">Adonisia turfae CCMR0081</name>
    <dbReference type="NCBI Taxonomy" id="2292702"/>
    <lineage>
        <taxon>Bacteria</taxon>
        <taxon>Bacillati</taxon>
        <taxon>Cyanobacteriota</taxon>
        <taxon>Adonisia</taxon>
        <taxon>Adonisia turfae</taxon>
    </lineage>
</organism>
<dbReference type="PANTHER" id="PTHR30055">
    <property type="entry name" value="HTH-TYPE TRANSCRIPTIONAL REGULATOR RUTR"/>
    <property type="match status" value="1"/>
</dbReference>
<evidence type="ECO:0000313" key="6">
    <source>
        <dbReference type="EMBL" id="NEZ56400.1"/>
    </source>
</evidence>
<dbReference type="GO" id="GO:0003700">
    <property type="term" value="F:DNA-binding transcription factor activity"/>
    <property type="evidence" value="ECO:0007669"/>
    <property type="project" value="TreeGrafter"/>
</dbReference>
<evidence type="ECO:0000256" key="2">
    <source>
        <dbReference type="ARBA" id="ARBA00023125"/>
    </source>
</evidence>
<evidence type="ECO:0000259" key="5">
    <source>
        <dbReference type="PROSITE" id="PS50977"/>
    </source>
</evidence>
<feature type="DNA-binding region" description="H-T-H motif" evidence="4">
    <location>
        <begin position="30"/>
        <end position="49"/>
    </location>
</feature>
<keyword evidence="2 4" id="KW-0238">DNA-binding</keyword>
<dbReference type="Proteomes" id="UP000481033">
    <property type="component" value="Unassembled WGS sequence"/>
</dbReference>
<dbReference type="PROSITE" id="PS50977">
    <property type="entry name" value="HTH_TETR_2"/>
    <property type="match status" value="1"/>
</dbReference>
<protein>
    <submittedName>
        <fullName evidence="6">TetR/AcrR family transcriptional regulator</fullName>
    </submittedName>
</protein>
<dbReference type="InterPro" id="IPR001647">
    <property type="entry name" value="HTH_TetR"/>
</dbReference>
<dbReference type="AlphaFoldDB" id="A0A6M0RKI7"/>
<dbReference type="SUPFAM" id="SSF46689">
    <property type="entry name" value="Homeodomain-like"/>
    <property type="match status" value="1"/>
</dbReference>
<accession>A0A6M0RKI7</accession>
<proteinExistence type="predicted"/>
<dbReference type="Gene3D" id="1.10.357.10">
    <property type="entry name" value="Tetracycline Repressor, domain 2"/>
    <property type="match status" value="1"/>
</dbReference>
<sequence length="186" mass="20101">MSGQSSRNASNKQAILHAAVAVLAKNPGVSLSDVAGKCGVGRATLYRHFSSREALIREIAFEAIEAIDQITAHIRNQNLSAADALLAFLEAVVPLGDRFHFLVAESSTYTDPDINAAYARQMQELNDFVNVLKQDGVIALDVPNAWVATTIDALIWAAWSAIQSGDIARNDAAKLTYRTLIQGLKH</sequence>